<evidence type="ECO:0000256" key="1">
    <source>
        <dbReference type="ARBA" id="ARBA00009686"/>
    </source>
</evidence>
<evidence type="ECO:0000259" key="4">
    <source>
        <dbReference type="Pfam" id="PF02114"/>
    </source>
</evidence>
<feature type="region of interest" description="Disordered" evidence="3">
    <location>
        <begin position="1"/>
        <end position="64"/>
    </location>
</feature>
<dbReference type="PANTHER" id="PTHR46052:SF1">
    <property type="entry name" value="PHOSDUCIN-LIKE PROTEIN"/>
    <property type="match status" value="1"/>
</dbReference>
<sequence>MTDLDERILRAITGNSGGESHLEPGDRRGPDPDAESDHSLNSDEEELDDDPRPQREVPPPNTAATRALSDAALRQHLEIGGAKTGPKGVIADRKFHQRQERARHEIEQRRNWDVLDKKALSSGWAARQIAEEKSGSSGAGQLAAALETLRVQADDEEDDENSYMAEYRAKRLAQMARIASLPQFGTVTELESSDDYLSAVDDEAPYVTVIIHLYQPNMQQCRLVNTLLDRIAARYPSVKFCRILSHVADESFDQIALPALIAYRNGDTIATALRVLDDVESYKRDGRCDHEDLEAVLHSVGLLEDVADIGDRLGGLCVSG</sequence>
<gene>
    <name evidence="5" type="ORF">PhCBS80983_g05364</name>
</gene>
<reference evidence="5 6" key="1">
    <citation type="journal article" date="2019" name="Sci. Rep.">
        <title>Comparative genomics of chytrid fungi reveal insights into the obligate biotrophic and pathogenic lifestyle of Synchytrium endobioticum.</title>
        <authorList>
            <person name="van de Vossenberg B.T.L.H."/>
            <person name="Warris S."/>
            <person name="Nguyen H.D.T."/>
            <person name="van Gent-Pelzer M.P.E."/>
            <person name="Joly D.L."/>
            <person name="van de Geest H.C."/>
            <person name="Bonants P.J.M."/>
            <person name="Smith D.S."/>
            <person name="Levesque C.A."/>
            <person name="van der Lee T.A.J."/>
        </authorList>
    </citation>
    <scope>NUCLEOTIDE SEQUENCE [LARGE SCALE GENOMIC DNA]</scope>
    <source>
        <strain evidence="5 6">CBS 809.83</strain>
    </source>
</reference>
<feature type="domain" description="Phosducin" evidence="4">
    <location>
        <begin position="69"/>
        <end position="304"/>
    </location>
</feature>
<dbReference type="InterPro" id="IPR024253">
    <property type="entry name" value="Phosducin_thioredoxin-like_dom"/>
</dbReference>
<dbReference type="EMBL" id="QEAQ01000112">
    <property type="protein sequence ID" value="TPX55380.1"/>
    <property type="molecule type" value="Genomic_DNA"/>
</dbReference>
<evidence type="ECO:0000256" key="2">
    <source>
        <dbReference type="ARBA" id="ARBA00022553"/>
    </source>
</evidence>
<dbReference type="InterPro" id="IPR023196">
    <property type="entry name" value="Phosducin_N_dom_sf"/>
</dbReference>
<proteinExistence type="inferred from homology"/>
<dbReference type="GO" id="GO:0008277">
    <property type="term" value="P:regulation of G protein-coupled receptor signaling pathway"/>
    <property type="evidence" value="ECO:0007669"/>
    <property type="project" value="InterPro"/>
</dbReference>
<evidence type="ECO:0000313" key="5">
    <source>
        <dbReference type="EMBL" id="TPX55380.1"/>
    </source>
</evidence>
<dbReference type="Gene3D" id="3.40.30.10">
    <property type="entry name" value="Glutaredoxin"/>
    <property type="match status" value="1"/>
</dbReference>
<dbReference type="STRING" id="109895.A0A507DWX9"/>
<dbReference type="AlphaFoldDB" id="A0A507DWX9"/>
<dbReference type="PANTHER" id="PTHR46052">
    <property type="entry name" value="PHOSDUCIN-LIKE PROTEIN"/>
    <property type="match status" value="1"/>
</dbReference>
<evidence type="ECO:0000313" key="6">
    <source>
        <dbReference type="Proteomes" id="UP000318582"/>
    </source>
</evidence>
<organism evidence="5 6">
    <name type="scientific">Powellomyces hirtus</name>
    <dbReference type="NCBI Taxonomy" id="109895"/>
    <lineage>
        <taxon>Eukaryota</taxon>
        <taxon>Fungi</taxon>
        <taxon>Fungi incertae sedis</taxon>
        <taxon>Chytridiomycota</taxon>
        <taxon>Chytridiomycota incertae sedis</taxon>
        <taxon>Chytridiomycetes</taxon>
        <taxon>Spizellomycetales</taxon>
        <taxon>Powellomycetaceae</taxon>
        <taxon>Powellomyces</taxon>
    </lineage>
</organism>
<keyword evidence="2" id="KW-0597">Phosphoprotein</keyword>
<dbReference type="Proteomes" id="UP000318582">
    <property type="component" value="Unassembled WGS sequence"/>
</dbReference>
<dbReference type="CDD" id="cd02987">
    <property type="entry name" value="Phd_like_Phd"/>
    <property type="match status" value="1"/>
</dbReference>
<protein>
    <recommendedName>
        <fullName evidence="4">Phosducin domain-containing protein</fullName>
    </recommendedName>
</protein>
<comment type="caution">
    <text evidence="5">The sequence shown here is derived from an EMBL/GenBank/DDBJ whole genome shotgun (WGS) entry which is preliminary data.</text>
</comment>
<dbReference type="InterPro" id="IPR036249">
    <property type="entry name" value="Thioredoxin-like_sf"/>
</dbReference>
<evidence type="ECO:0000256" key="3">
    <source>
        <dbReference type="SAM" id="MobiDB-lite"/>
    </source>
</evidence>
<dbReference type="Gene3D" id="1.10.168.10">
    <property type="entry name" value="Phosducin, domain 2"/>
    <property type="match status" value="1"/>
</dbReference>
<dbReference type="InterPro" id="IPR051499">
    <property type="entry name" value="Phosducin-like_reg"/>
</dbReference>
<keyword evidence="6" id="KW-1185">Reference proteome</keyword>
<dbReference type="Pfam" id="PF02114">
    <property type="entry name" value="Phosducin"/>
    <property type="match status" value="1"/>
</dbReference>
<dbReference type="InterPro" id="IPR001200">
    <property type="entry name" value="Phosducin"/>
</dbReference>
<dbReference type="SUPFAM" id="SSF52833">
    <property type="entry name" value="Thioredoxin-like"/>
    <property type="match status" value="1"/>
</dbReference>
<accession>A0A507DWX9</accession>
<name>A0A507DWX9_9FUNG</name>
<feature type="compositionally biased region" description="Basic and acidic residues" evidence="3">
    <location>
        <begin position="20"/>
        <end position="41"/>
    </location>
</feature>
<comment type="similarity">
    <text evidence="1">Belongs to the phosducin family.</text>
</comment>